<reference evidence="3 4" key="1">
    <citation type="journal article" date="2021" name="Int. J. Syst. Evol. Microbiol.">
        <title>Salipiger mangrovisoli sp. nov., isolated from mangrove soil and the proposal for the reclassification of Paraphaeobacter pallidus as Salipiger pallidus comb. nov.</title>
        <authorList>
            <person name="Du J."/>
            <person name="Liu Y."/>
            <person name="Pei T."/>
            <person name="Deng M.R."/>
            <person name="Zhu H."/>
        </authorList>
    </citation>
    <scope>NUCLEOTIDE SEQUENCE [LARGE SCALE GENOMIC DNA]</scope>
    <source>
        <strain evidence="3 4">6D45A</strain>
    </source>
</reference>
<dbReference type="Proteomes" id="UP000607796">
    <property type="component" value="Unassembled WGS sequence"/>
</dbReference>
<dbReference type="RefSeq" id="WP_194136074.1">
    <property type="nucleotide sequence ID" value="NZ_JADFFK010000014.1"/>
</dbReference>
<evidence type="ECO:0000313" key="3">
    <source>
        <dbReference type="EMBL" id="MBE9638778.1"/>
    </source>
</evidence>
<dbReference type="Gene3D" id="3.40.50.720">
    <property type="entry name" value="NAD(P)-binding Rossmann-like Domain"/>
    <property type="match status" value="1"/>
</dbReference>
<dbReference type="InterPro" id="IPR036291">
    <property type="entry name" value="NAD(P)-bd_dom_sf"/>
</dbReference>
<dbReference type="CDD" id="cd05233">
    <property type="entry name" value="SDR_c"/>
    <property type="match status" value="1"/>
</dbReference>
<dbReference type="PANTHER" id="PTHR24321">
    <property type="entry name" value="DEHYDROGENASES, SHORT CHAIN"/>
    <property type="match status" value="1"/>
</dbReference>
<proteinExistence type="inferred from homology"/>
<comment type="caution">
    <text evidence="3">The sequence shown here is derived from an EMBL/GenBank/DDBJ whole genome shotgun (WGS) entry which is preliminary data.</text>
</comment>
<dbReference type="EMBL" id="JADFFK010000014">
    <property type="protein sequence ID" value="MBE9638778.1"/>
    <property type="molecule type" value="Genomic_DNA"/>
</dbReference>
<comment type="similarity">
    <text evidence="1">Belongs to the short-chain dehydrogenases/reductases (SDR) family.</text>
</comment>
<evidence type="ECO:0000313" key="4">
    <source>
        <dbReference type="Proteomes" id="UP000607796"/>
    </source>
</evidence>
<evidence type="ECO:0000256" key="2">
    <source>
        <dbReference type="ARBA" id="ARBA00023002"/>
    </source>
</evidence>
<accession>A0ABR9X5N8</accession>
<protein>
    <submittedName>
        <fullName evidence="3">SDR family oxidoreductase</fullName>
    </submittedName>
</protein>
<dbReference type="PANTHER" id="PTHR24321:SF15">
    <property type="entry name" value="OXIDOREDUCTASE UCPA"/>
    <property type="match status" value="1"/>
</dbReference>
<dbReference type="PRINTS" id="PR00080">
    <property type="entry name" value="SDRFAMILY"/>
</dbReference>
<keyword evidence="2" id="KW-0560">Oxidoreductase</keyword>
<sequence>MNINFEGRVALVFGAGSAGEGWSNGKAAAVAYARAGAQVACVDLRRAAAEETAQIIEAEGGRAIALEGDVTDDAQVAAAVAATLRAFGAIDILHNNAGLAQFGGTTDLDLDAWDKAMDVNVKSVFLACRHVIPHMVSRGQGVITNISSLAGIRISEYDMSSYFASKAAVNHLTRAIALRHAAEGLRCNAILPGLINTPLIHANKEMQGHHGSIDKQIAERDAMSPTGKMGDAWDIANASVFLASDGAKYINGVLLPVDGGLSCRVR</sequence>
<name>A0ABR9X5N8_9RHOB</name>
<organism evidence="3 4">
    <name type="scientific">Salipiger mangrovisoli</name>
    <dbReference type="NCBI Taxonomy" id="2865933"/>
    <lineage>
        <taxon>Bacteria</taxon>
        <taxon>Pseudomonadati</taxon>
        <taxon>Pseudomonadota</taxon>
        <taxon>Alphaproteobacteria</taxon>
        <taxon>Rhodobacterales</taxon>
        <taxon>Roseobacteraceae</taxon>
        <taxon>Salipiger</taxon>
    </lineage>
</organism>
<dbReference type="InterPro" id="IPR002347">
    <property type="entry name" value="SDR_fam"/>
</dbReference>
<dbReference type="PRINTS" id="PR00081">
    <property type="entry name" value="GDHRDH"/>
</dbReference>
<evidence type="ECO:0000256" key="1">
    <source>
        <dbReference type="ARBA" id="ARBA00006484"/>
    </source>
</evidence>
<gene>
    <name evidence="3" type="ORF">IQ782_18125</name>
</gene>
<dbReference type="Pfam" id="PF13561">
    <property type="entry name" value="adh_short_C2"/>
    <property type="match status" value="1"/>
</dbReference>
<keyword evidence="4" id="KW-1185">Reference proteome</keyword>
<dbReference type="SUPFAM" id="SSF51735">
    <property type="entry name" value="NAD(P)-binding Rossmann-fold domains"/>
    <property type="match status" value="1"/>
</dbReference>